<gene>
    <name evidence="1" type="ORF">HW532_15815</name>
</gene>
<dbReference type="Proteomes" id="UP000593594">
    <property type="component" value="Chromosome"/>
</dbReference>
<sequence>MLNSEDIFRKIERHADACGYTVRGLFAVAGVSYANWHKWRNGVSSPTLATIERLLKVEPVSSDKETTAAS</sequence>
<dbReference type="KEGG" id="kmn:HW532_15815"/>
<dbReference type="AlphaFoldDB" id="A0A7S8C6D0"/>
<name>A0A7S8C6D0_9HYPH</name>
<keyword evidence="2" id="KW-1185">Reference proteome</keyword>
<dbReference type="InterPro" id="IPR010982">
    <property type="entry name" value="Lambda_DNA-bd_dom_sf"/>
</dbReference>
<organism evidence="1 2">
    <name type="scientific">Kaustia mangrovi</name>
    <dbReference type="NCBI Taxonomy" id="2593653"/>
    <lineage>
        <taxon>Bacteria</taxon>
        <taxon>Pseudomonadati</taxon>
        <taxon>Pseudomonadota</taxon>
        <taxon>Alphaproteobacteria</taxon>
        <taxon>Hyphomicrobiales</taxon>
        <taxon>Parvibaculaceae</taxon>
        <taxon>Kaustia</taxon>
    </lineage>
</organism>
<accession>A0A7S8C6D0</accession>
<dbReference type="RefSeq" id="WP_213161391.1">
    <property type="nucleotide sequence ID" value="NZ_CP058214.1"/>
</dbReference>
<dbReference type="EMBL" id="CP058214">
    <property type="protein sequence ID" value="QPC44029.1"/>
    <property type="molecule type" value="Genomic_DNA"/>
</dbReference>
<protein>
    <submittedName>
        <fullName evidence="1">Helix-turn-helix transcriptional regulator</fullName>
    </submittedName>
</protein>
<reference evidence="1 2" key="1">
    <citation type="submission" date="2020-06" db="EMBL/GenBank/DDBJ databases">
        <title>Genome sequence of 2 isolates from Red Sea Mangroves.</title>
        <authorList>
            <person name="Sefrji F."/>
            <person name="Michoud G."/>
            <person name="Merlino G."/>
            <person name="Daffonchio D."/>
        </authorList>
    </citation>
    <scope>NUCLEOTIDE SEQUENCE [LARGE SCALE GENOMIC DNA]</scope>
    <source>
        <strain evidence="1 2">R1DC25</strain>
    </source>
</reference>
<dbReference type="GO" id="GO:0003677">
    <property type="term" value="F:DNA binding"/>
    <property type="evidence" value="ECO:0007669"/>
    <property type="project" value="InterPro"/>
</dbReference>
<proteinExistence type="predicted"/>
<evidence type="ECO:0000313" key="1">
    <source>
        <dbReference type="EMBL" id="QPC44029.1"/>
    </source>
</evidence>
<dbReference type="SUPFAM" id="SSF47413">
    <property type="entry name" value="lambda repressor-like DNA-binding domains"/>
    <property type="match status" value="1"/>
</dbReference>
<evidence type="ECO:0000313" key="2">
    <source>
        <dbReference type="Proteomes" id="UP000593594"/>
    </source>
</evidence>